<comment type="caution">
    <text evidence="3">The sequence shown here is derived from an EMBL/GenBank/DDBJ whole genome shotgun (WGS) entry which is preliminary data.</text>
</comment>
<name>A0A2S5A713_9SPHI</name>
<feature type="chain" id="PRO_5015751491" description="Secretion system C-terminal sorting domain-containing protein" evidence="1">
    <location>
        <begin position="25"/>
        <end position="190"/>
    </location>
</feature>
<feature type="signal peptide" evidence="1">
    <location>
        <begin position="1"/>
        <end position="24"/>
    </location>
</feature>
<proteinExistence type="predicted"/>
<reference evidence="3 4" key="1">
    <citation type="submission" date="2018-01" db="EMBL/GenBank/DDBJ databases">
        <authorList>
            <person name="Gaut B.S."/>
            <person name="Morton B.R."/>
            <person name="Clegg M.T."/>
            <person name="Duvall M.R."/>
        </authorList>
    </citation>
    <scope>NUCLEOTIDE SEQUENCE [LARGE SCALE GENOMIC DNA]</scope>
    <source>
        <strain evidence="3 4">HR-AV</strain>
    </source>
</reference>
<evidence type="ECO:0000256" key="1">
    <source>
        <dbReference type="SAM" id="SignalP"/>
    </source>
</evidence>
<evidence type="ECO:0000259" key="2">
    <source>
        <dbReference type="Pfam" id="PF18962"/>
    </source>
</evidence>
<dbReference type="Pfam" id="PF18962">
    <property type="entry name" value="Por_Secre_tail"/>
    <property type="match status" value="1"/>
</dbReference>
<dbReference type="NCBIfam" id="TIGR04183">
    <property type="entry name" value="Por_Secre_tail"/>
    <property type="match status" value="1"/>
</dbReference>
<evidence type="ECO:0000313" key="4">
    <source>
        <dbReference type="Proteomes" id="UP000236893"/>
    </source>
</evidence>
<dbReference type="Proteomes" id="UP000236893">
    <property type="component" value="Unassembled WGS sequence"/>
</dbReference>
<dbReference type="Gene3D" id="2.60.40.4070">
    <property type="match status" value="1"/>
</dbReference>
<accession>A0A2S5A713</accession>
<dbReference type="AlphaFoldDB" id="A0A2S5A713"/>
<keyword evidence="4" id="KW-1185">Reference proteome</keyword>
<sequence length="190" mass="20780">MKYIYKKHTILLMLALSASIAAIAGGVNGIRLGNGGVETLSDSLSSFSKSVISEKKGNFVLKNTVNTSFTISKLLYNAKTILNPVTTIPGRSIMFASTQDDTKNISDVKVYPNPVNDEFTVSYNLKKDNTVTIKLMDLLGNEISTLVSQQQTSAGTQEIKFNVRNSLQKGFYFVRVTVGNESVSKRISIL</sequence>
<evidence type="ECO:0000313" key="3">
    <source>
        <dbReference type="EMBL" id="POY38335.1"/>
    </source>
</evidence>
<dbReference type="OrthoDB" id="1523755at2"/>
<gene>
    <name evidence="3" type="ORF">C3K47_02755</name>
</gene>
<feature type="domain" description="Secretion system C-terminal sorting" evidence="2">
    <location>
        <begin position="110"/>
        <end position="189"/>
    </location>
</feature>
<protein>
    <recommendedName>
        <fullName evidence="2">Secretion system C-terminal sorting domain-containing protein</fullName>
    </recommendedName>
</protein>
<organism evidence="3 4">
    <name type="scientific">Solitalea longa</name>
    <dbReference type="NCBI Taxonomy" id="2079460"/>
    <lineage>
        <taxon>Bacteria</taxon>
        <taxon>Pseudomonadati</taxon>
        <taxon>Bacteroidota</taxon>
        <taxon>Sphingobacteriia</taxon>
        <taxon>Sphingobacteriales</taxon>
        <taxon>Sphingobacteriaceae</taxon>
        <taxon>Solitalea</taxon>
    </lineage>
</organism>
<dbReference type="InterPro" id="IPR026444">
    <property type="entry name" value="Secre_tail"/>
</dbReference>
<dbReference type="RefSeq" id="WP_103787565.1">
    <property type="nucleotide sequence ID" value="NZ_PQVF01000002.1"/>
</dbReference>
<keyword evidence="1" id="KW-0732">Signal</keyword>
<dbReference type="EMBL" id="PQVF01000002">
    <property type="protein sequence ID" value="POY38335.1"/>
    <property type="molecule type" value="Genomic_DNA"/>
</dbReference>